<organism evidence="4 5">
    <name type="scientific">Halopseudomonas formosensis</name>
    <dbReference type="NCBI Taxonomy" id="1002526"/>
    <lineage>
        <taxon>Bacteria</taxon>
        <taxon>Pseudomonadati</taxon>
        <taxon>Pseudomonadota</taxon>
        <taxon>Gammaproteobacteria</taxon>
        <taxon>Pseudomonadales</taxon>
        <taxon>Pseudomonadaceae</taxon>
        <taxon>Halopseudomonas</taxon>
    </lineage>
</organism>
<feature type="transmembrane region" description="Helical" evidence="2">
    <location>
        <begin position="766"/>
        <end position="791"/>
    </location>
</feature>
<keyword evidence="2" id="KW-1133">Transmembrane helix</keyword>
<sequence>MTTDRQHQALNLERADQAAQREFAIDALESPVASCPAREGEIFIVPTRYALVEDAVDDAYLQPGYSTRSHPIAVRRLRPGYLYVWQGEGPLRRFAITPGSQLLEQPLGAPHTQFKTGPQVGLALNKHLPLGILYTEVPLSEAICSLLAESADERGRKMQIISLPKVAVELETTHCPSLDRAEELIPELVPAIRNRIMAYEFRANREAYEQSQQAVARHMQEYPSPERVQAHINTTLWLQDLQRVSAEVKEDISHRPGYWSSEAWNPQRSDAWLRQARQQAGGLHAVMVAVDDILGMLRDLNHEQARTTEMEEQWNELNGHKGLMAGFINSLRHEDGAELAGIINYRYRDVDMQLTPEQGELLLQAQRDLQPTLDEETEINQNLRRTDGHAAADARLREVHARQQAIYQPVRSFIPAQLQGHIKGLVINYRAGKRRNMSDSRSGAQIAKHVRLAEMEDWINNVATPHREWLASRREALYQDTRTLLAQHERGTWYANYADRTHCEWLSELAFNTLSELCTLGPGVKIATDLLRSPTPAKPLSLVASAFTPELSDLVDLSDRLNEIEAVLSADNQELAGTLIGRLAGTEKLSWLQSLGGNNGHDWGRAVSRLGAAFAELEAEHLKDASAPAAIQHFPKPLLTLMVALKVSGDFAIRSTRTGYQLTGPTGKAIWDWSHQAAERLRLGLVRQLEPVQALNAYGGALSLAALLLHGVNLLALRSRDELREHDAVRGAEHLNTWFNIAAAMTAVTQNAAYHRGAIEFSRRSIRLPLVTLLGAFVGAFATAAGFFELVQLMSEQRKANSYWSKDEWGRLVRGAGQTALAGSYASMGGYATYMYLVGRWDAARATSWFMRTTSLVGWGVLLIEGLYLASRHFTHRTEMQRFLEQCCWGNNRRWTETEEDQVKELHSLINMLFKPQLKVQTRLVSHTRGNHSSLRSEPSKLSLVLPGADPEATRLGIVLAAVGPNQSIRNITPSWEDDLECKWLPIEEGMGLKIVGKVAKLSETEHLEVRVLYYSPLALMTGSATEGSPVVGGKMGVRYLIKGGKITVHSNEDGPLPSDKMLIEQPVSNKKLQPERTA</sequence>
<gene>
    <name evidence="4" type="ORF">SAMN05216578_109139</name>
</gene>
<evidence type="ECO:0000313" key="4">
    <source>
        <dbReference type="EMBL" id="SFQ86537.1"/>
    </source>
</evidence>
<dbReference type="OrthoDB" id="7012985at2"/>
<dbReference type="Pfam" id="PF20249">
    <property type="entry name" value="VasX_N"/>
    <property type="match status" value="1"/>
</dbReference>
<dbReference type="STRING" id="1002526.SAMN05216578_109139"/>
<evidence type="ECO:0000256" key="2">
    <source>
        <dbReference type="SAM" id="Phobius"/>
    </source>
</evidence>
<dbReference type="AlphaFoldDB" id="A0A1I6C061"/>
<reference evidence="4 5" key="1">
    <citation type="submission" date="2016-10" db="EMBL/GenBank/DDBJ databases">
        <authorList>
            <person name="de Groot N.N."/>
        </authorList>
    </citation>
    <scope>NUCLEOTIDE SEQUENCE [LARGE SCALE GENOMIC DNA]</scope>
    <source>
        <strain evidence="4 5">JCM 18415</strain>
    </source>
</reference>
<dbReference type="InterPro" id="IPR046864">
    <property type="entry name" value="VasX_N"/>
</dbReference>
<feature type="transmembrane region" description="Helical" evidence="2">
    <location>
        <begin position="849"/>
        <end position="870"/>
    </location>
</feature>
<name>A0A1I6C061_9GAMM</name>
<dbReference type="Proteomes" id="UP000242815">
    <property type="component" value="Unassembled WGS sequence"/>
</dbReference>
<dbReference type="RefSeq" id="WP_090540079.1">
    <property type="nucleotide sequence ID" value="NZ_FOYD01000009.1"/>
</dbReference>
<protein>
    <recommendedName>
        <fullName evidence="3">Toxin VasX N-terminal region domain-containing protein</fullName>
    </recommendedName>
</protein>
<keyword evidence="2" id="KW-0472">Membrane</keyword>
<feature type="region of interest" description="Disordered" evidence="1">
    <location>
        <begin position="1051"/>
        <end position="1079"/>
    </location>
</feature>
<feature type="transmembrane region" description="Helical" evidence="2">
    <location>
        <begin position="812"/>
        <end position="837"/>
    </location>
</feature>
<proteinExistence type="predicted"/>
<dbReference type="EMBL" id="FOYD01000009">
    <property type="protein sequence ID" value="SFQ86537.1"/>
    <property type="molecule type" value="Genomic_DNA"/>
</dbReference>
<evidence type="ECO:0000256" key="1">
    <source>
        <dbReference type="SAM" id="MobiDB-lite"/>
    </source>
</evidence>
<evidence type="ECO:0000259" key="3">
    <source>
        <dbReference type="Pfam" id="PF20249"/>
    </source>
</evidence>
<accession>A0A1I6C061</accession>
<keyword evidence="2" id="KW-0812">Transmembrane</keyword>
<evidence type="ECO:0000313" key="5">
    <source>
        <dbReference type="Proteomes" id="UP000242815"/>
    </source>
</evidence>
<feature type="domain" description="Toxin VasX N-terminal region" evidence="3">
    <location>
        <begin position="35"/>
        <end position="167"/>
    </location>
</feature>
<dbReference type="CDD" id="cd20708">
    <property type="entry name" value="MIX_IV"/>
    <property type="match status" value="1"/>
</dbReference>